<protein>
    <recommendedName>
        <fullName evidence="3">D-glucuronyl C5-epimerase C-terminal domain-containing protein</fullName>
    </recommendedName>
</protein>
<keyword evidence="5" id="KW-1185">Reference proteome</keyword>
<evidence type="ECO:0000313" key="5">
    <source>
        <dbReference type="Proteomes" id="UP000605670"/>
    </source>
</evidence>
<sequence length="240" mass="26509">MGHRWTMRGTLVGLALALMVSSPATARLSEPDDAGATSSVTTGVEVVPVPERHTWTTTAETTTSTPRPVDVPRQPLGAFEESTREPQPVPQGLRAYESGTVRRVPFGLVDSTGVRVFRADWEGDKIFDHPVAQAQYALSALESYRLTGEQQYLDVALKNAQRIVDRRHEIDGAWYFPYDFDFDLYRNGRGVLTAPWSSGMSSGQALSVFVRLHEVTGDQAWRDAADHTFAAFLQEPDGRG</sequence>
<evidence type="ECO:0000256" key="1">
    <source>
        <dbReference type="SAM" id="MobiDB-lite"/>
    </source>
</evidence>
<evidence type="ECO:0000259" key="3">
    <source>
        <dbReference type="Pfam" id="PF06662"/>
    </source>
</evidence>
<dbReference type="AlphaFoldDB" id="A0A917BY54"/>
<dbReference type="Pfam" id="PF06662">
    <property type="entry name" value="C5-epim_C"/>
    <property type="match status" value="1"/>
</dbReference>
<dbReference type="GO" id="GO:0005975">
    <property type="term" value="P:carbohydrate metabolic process"/>
    <property type="evidence" value="ECO:0007669"/>
    <property type="project" value="InterPro"/>
</dbReference>
<dbReference type="Proteomes" id="UP000605670">
    <property type="component" value="Unassembled WGS sequence"/>
</dbReference>
<feature type="compositionally biased region" description="Low complexity" evidence="1">
    <location>
        <begin position="55"/>
        <end position="65"/>
    </location>
</feature>
<evidence type="ECO:0000256" key="2">
    <source>
        <dbReference type="SAM" id="SignalP"/>
    </source>
</evidence>
<feature type="signal peptide" evidence="2">
    <location>
        <begin position="1"/>
        <end position="26"/>
    </location>
</feature>
<gene>
    <name evidence="4" type="ORF">GCM10011366_30710</name>
</gene>
<reference evidence="4" key="1">
    <citation type="journal article" date="2014" name="Int. J. Syst. Evol. Microbiol.">
        <title>Complete genome sequence of Corynebacterium casei LMG S-19264T (=DSM 44701T), isolated from a smear-ripened cheese.</title>
        <authorList>
            <consortium name="US DOE Joint Genome Institute (JGI-PGF)"/>
            <person name="Walter F."/>
            <person name="Albersmeier A."/>
            <person name="Kalinowski J."/>
            <person name="Ruckert C."/>
        </authorList>
    </citation>
    <scope>NUCLEOTIDE SEQUENCE</scope>
    <source>
        <strain evidence="4">CGMCC 1.12160</strain>
    </source>
</reference>
<organism evidence="4 5">
    <name type="scientific">Ornithinimicrobium tianjinense</name>
    <dbReference type="NCBI Taxonomy" id="1195761"/>
    <lineage>
        <taxon>Bacteria</taxon>
        <taxon>Bacillati</taxon>
        <taxon>Actinomycetota</taxon>
        <taxon>Actinomycetes</taxon>
        <taxon>Micrococcales</taxon>
        <taxon>Ornithinimicrobiaceae</taxon>
        <taxon>Ornithinimicrobium</taxon>
    </lineage>
</organism>
<keyword evidence="2" id="KW-0732">Signal</keyword>
<feature type="region of interest" description="Disordered" evidence="1">
    <location>
        <begin position="55"/>
        <end position="92"/>
    </location>
</feature>
<comment type="caution">
    <text evidence="4">The sequence shown here is derived from an EMBL/GenBank/DDBJ whole genome shotgun (WGS) entry which is preliminary data.</text>
</comment>
<accession>A0A917BY54</accession>
<dbReference type="EMBL" id="BMEM01000008">
    <property type="protein sequence ID" value="GGF60705.1"/>
    <property type="molecule type" value="Genomic_DNA"/>
</dbReference>
<name>A0A917BY54_9MICO</name>
<feature type="domain" description="D-glucuronyl C5-epimerase C-terminal" evidence="3">
    <location>
        <begin position="175"/>
        <end position="236"/>
    </location>
</feature>
<dbReference type="SUPFAM" id="SSF48208">
    <property type="entry name" value="Six-hairpin glycosidases"/>
    <property type="match status" value="1"/>
</dbReference>
<evidence type="ECO:0000313" key="4">
    <source>
        <dbReference type="EMBL" id="GGF60705.1"/>
    </source>
</evidence>
<dbReference type="Gene3D" id="1.50.10.20">
    <property type="match status" value="1"/>
</dbReference>
<reference evidence="4" key="2">
    <citation type="submission" date="2020-09" db="EMBL/GenBank/DDBJ databases">
        <authorList>
            <person name="Sun Q."/>
            <person name="Zhou Y."/>
        </authorList>
    </citation>
    <scope>NUCLEOTIDE SEQUENCE</scope>
    <source>
        <strain evidence="4">CGMCC 1.12160</strain>
    </source>
</reference>
<dbReference type="InterPro" id="IPR010598">
    <property type="entry name" value="C5-epim_C"/>
</dbReference>
<dbReference type="InterPro" id="IPR008928">
    <property type="entry name" value="6-hairpin_glycosidase_sf"/>
</dbReference>
<feature type="chain" id="PRO_5038055398" description="D-glucuronyl C5-epimerase C-terminal domain-containing protein" evidence="2">
    <location>
        <begin position="27"/>
        <end position="240"/>
    </location>
</feature>
<proteinExistence type="predicted"/>